<evidence type="ECO:0000256" key="7">
    <source>
        <dbReference type="PROSITE-ProRule" id="PRU00479"/>
    </source>
</evidence>
<dbReference type="GO" id="GO:0008201">
    <property type="term" value="F:heparin binding"/>
    <property type="evidence" value="ECO:0007669"/>
    <property type="project" value="TreeGrafter"/>
</dbReference>
<feature type="domain" description="Fibronectin type-I" evidence="9">
    <location>
        <begin position="231"/>
        <end position="275"/>
    </location>
</feature>
<evidence type="ECO:0000259" key="10">
    <source>
        <dbReference type="PROSITE" id="PS51092"/>
    </source>
</evidence>
<dbReference type="FunFam" id="2.10.70.10:FF:000021">
    <property type="entry name" value="fibronectin isoform X1"/>
    <property type="match status" value="1"/>
</dbReference>
<dbReference type="PRINTS" id="PR00013">
    <property type="entry name" value="FNTYPEII"/>
</dbReference>
<dbReference type="RefSeq" id="XP_013919033.1">
    <property type="nucleotide sequence ID" value="XM_014063558.1"/>
</dbReference>
<gene>
    <name evidence="12" type="primary">LOC106546645</name>
</gene>
<keyword evidence="5 7" id="KW-1015">Disulfide bond</keyword>
<name>A0A6I9Y4M3_9SAUR</name>
<evidence type="ECO:0000256" key="3">
    <source>
        <dbReference type="ARBA" id="ARBA00022525"/>
    </source>
</evidence>
<dbReference type="FunFam" id="2.10.10.10:FF:000001">
    <property type="entry name" value="Fibronectin 1a isoform 1"/>
    <property type="match status" value="2"/>
</dbReference>
<feature type="disulfide bond" evidence="7">
    <location>
        <begin position="376"/>
        <end position="403"/>
    </location>
</feature>
<feature type="chain" id="PRO_5026811320" evidence="8">
    <location>
        <begin position="26"/>
        <end position="473"/>
    </location>
</feature>
<keyword evidence="8" id="KW-0732">Signal</keyword>
<dbReference type="OrthoDB" id="261433at2759"/>
<evidence type="ECO:0000313" key="12">
    <source>
        <dbReference type="RefSeq" id="XP_013919033.1"/>
    </source>
</evidence>
<sequence>MPDGRWKRAVLLVLLSLCSGAAVGGSQPRGGKSKRQSQQIIQPALPAGHNKQGCYDNGQHYQINQQWERIYLGKTLVCTCYGSSRGFNCESKPEPEETCFDKFTGTTYQVGETYERPKDSMIWDCTCIGAGRGRISCTIANRCHEGGQSYKIGDTWRRPHETGGFMLECVCLGNGKGEWTCKPVAERCYDNAAGTSYVVGDVWEKPYQGWMMVDCTCLGEGNGRITCTSRNRCNDQDTKRSYRIGDTWSKKDNRGNLLQCICTGNGRGEWKCERHSSLQATGIGSASATITDVRTALYQPQPQPAPSGHCATDSGMMYILGMQWLKTQGSQHMLCTCLGNGISCQETAVTQTYGGNSNGEPCVFPFTYHGKTFYSCTSEGRQDGNLWCSTTSNFDQDKSYAFCTEQNVLVQTRGGNSNGALCHFPFLYNNRNYTDCTSEGRRDNMKWCGTTSNYDVDEKFGFCPMAAHEEICT</sequence>
<keyword evidence="4" id="KW-0677">Repeat</keyword>
<dbReference type="FunFam" id="2.10.70.10:FF:000022">
    <property type="entry name" value="fibronectin isoform X1"/>
    <property type="match status" value="1"/>
</dbReference>
<feature type="domain" description="Fibronectin type-II" evidence="10">
    <location>
        <begin position="357"/>
        <end position="405"/>
    </location>
</feature>
<dbReference type="InterPro" id="IPR036943">
    <property type="entry name" value="FN_type2_sf"/>
</dbReference>
<dbReference type="InterPro" id="IPR000083">
    <property type="entry name" value="Fibronectin_type1"/>
</dbReference>
<dbReference type="InterPro" id="IPR013806">
    <property type="entry name" value="Kringle-like"/>
</dbReference>
<dbReference type="PROSITE" id="PS00023">
    <property type="entry name" value="FN2_1"/>
    <property type="match status" value="1"/>
</dbReference>
<feature type="signal peptide" evidence="8">
    <location>
        <begin position="1"/>
        <end position="25"/>
    </location>
</feature>
<dbReference type="Gene3D" id="2.10.10.10">
    <property type="entry name" value="Fibronectin, type II, collagen-binding"/>
    <property type="match status" value="2"/>
</dbReference>
<dbReference type="SMART" id="SM00058">
    <property type="entry name" value="FN1"/>
    <property type="match status" value="6"/>
</dbReference>
<feature type="domain" description="Fibronectin type-II" evidence="10">
    <location>
        <begin position="417"/>
        <end position="465"/>
    </location>
</feature>
<keyword evidence="3" id="KW-0964">Secreted</keyword>
<dbReference type="SMART" id="SM00059">
    <property type="entry name" value="FN2"/>
    <property type="match status" value="2"/>
</dbReference>
<organism evidence="11 12">
    <name type="scientific">Thamnophis sirtalis</name>
    <dbReference type="NCBI Taxonomy" id="35019"/>
    <lineage>
        <taxon>Eukaryota</taxon>
        <taxon>Metazoa</taxon>
        <taxon>Chordata</taxon>
        <taxon>Craniata</taxon>
        <taxon>Vertebrata</taxon>
        <taxon>Euteleostomi</taxon>
        <taxon>Lepidosauria</taxon>
        <taxon>Squamata</taxon>
        <taxon>Bifurcata</taxon>
        <taxon>Unidentata</taxon>
        <taxon>Episquamata</taxon>
        <taxon>Toxicofera</taxon>
        <taxon>Serpentes</taxon>
        <taxon>Colubroidea</taxon>
        <taxon>Colubridae</taxon>
        <taxon>Natricinae</taxon>
        <taxon>Thamnophis</taxon>
    </lineage>
</organism>
<comment type="subcellular location">
    <subcellularLocation>
        <location evidence="1">Secreted</location>
    </subcellularLocation>
</comment>
<feature type="domain" description="Fibronectin type-I" evidence="9">
    <location>
        <begin position="141"/>
        <end position="184"/>
    </location>
</feature>
<comment type="similarity">
    <text evidence="2">Belongs to the seminal plasma protein family.</text>
</comment>
<evidence type="ECO:0000256" key="2">
    <source>
        <dbReference type="ARBA" id="ARBA00010011"/>
    </source>
</evidence>
<evidence type="ECO:0000256" key="5">
    <source>
        <dbReference type="ARBA" id="ARBA00023157"/>
    </source>
</evidence>
<dbReference type="FunFam" id="2.10.70.10:FF:000007">
    <property type="entry name" value="Fibronectin 1"/>
    <property type="match status" value="2"/>
</dbReference>
<evidence type="ECO:0000259" key="9">
    <source>
        <dbReference type="PROSITE" id="PS51091"/>
    </source>
</evidence>
<dbReference type="InterPro" id="IPR051666">
    <property type="entry name" value="SP_Capacitation_Regulator"/>
</dbReference>
<dbReference type="AlphaFoldDB" id="A0A6I9Y4M3"/>
<evidence type="ECO:0000313" key="11">
    <source>
        <dbReference type="Proteomes" id="UP000504617"/>
    </source>
</evidence>
<dbReference type="PROSITE" id="PS51091">
    <property type="entry name" value="FN1_2"/>
    <property type="match status" value="5"/>
</dbReference>
<dbReference type="Pfam" id="PF00040">
    <property type="entry name" value="fn2"/>
    <property type="match status" value="2"/>
</dbReference>
<dbReference type="PROSITE" id="PS01253">
    <property type="entry name" value="FN1_1"/>
    <property type="match status" value="2"/>
</dbReference>
<dbReference type="GO" id="GO:0048240">
    <property type="term" value="P:sperm capacitation"/>
    <property type="evidence" value="ECO:0007669"/>
    <property type="project" value="TreeGrafter"/>
</dbReference>
<dbReference type="FunFam" id="2.10.70.10:FF:000004">
    <property type="entry name" value="Fibronectin 1"/>
    <property type="match status" value="1"/>
</dbReference>
<dbReference type="PANTHER" id="PTHR22918:SF1">
    <property type="entry name" value="FIBRONECTIN TYPE-II DOMAIN-CONTAINING PROTEIN"/>
    <property type="match status" value="1"/>
</dbReference>
<feature type="disulfide bond" evidence="7">
    <location>
        <begin position="362"/>
        <end position="388"/>
    </location>
</feature>
<proteinExistence type="inferred from homology"/>
<evidence type="ECO:0000256" key="1">
    <source>
        <dbReference type="ARBA" id="ARBA00004613"/>
    </source>
</evidence>
<feature type="domain" description="Fibronectin type-I" evidence="9">
    <location>
        <begin position="52"/>
        <end position="92"/>
    </location>
</feature>
<keyword evidence="6" id="KW-0325">Glycoprotein</keyword>
<dbReference type="KEGG" id="tsr:106546645"/>
<dbReference type="Pfam" id="PF00039">
    <property type="entry name" value="fn1"/>
    <property type="match status" value="5"/>
</dbReference>
<dbReference type="PANTHER" id="PTHR22918">
    <property type="entry name" value="SEMINAL PLASMA PROTEIN"/>
    <property type="match status" value="1"/>
</dbReference>
<dbReference type="Proteomes" id="UP000504617">
    <property type="component" value="Unplaced"/>
</dbReference>
<reference evidence="12" key="1">
    <citation type="submission" date="2025-08" db="UniProtKB">
        <authorList>
            <consortium name="RefSeq"/>
        </authorList>
    </citation>
    <scope>IDENTIFICATION</scope>
</reference>
<accession>A0A6I9Y4M3</accession>
<protein>
    <submittedName>
        <fullName evidence="12">Fibronectin-like</fullName>
    </submittedName>
</protein>
<evidence type="ECO:0000256" key="4">
    <source>
        <dbReference type="ARBA" id="ARBA00022737"/>
    </source>
</evidence>
<keyword evidence="11" id="KW-1185">Reference proteome</keyword>
<dbReference type="FunFam" id="2.10.70.10:FF:000006">
    <property type="entry name" value="Fibronectin 1"/>
    <property type="match status" value="1"/>
</dbReference>
<feature type="disulfide bond" evidence="7">
    <location>
        <begin position="436"/>
        <end position="463"/>
    </location>
</feature>
<evidence type="ECO:0000256" key="6">
    <source>
        <dbReference type="ARBA" id="ARBA00023180"/>
    </source>
</evidence>
<dbReference type="CDD" id="cd00062">
    <property type="entry name" value="FN2"/>
    <property type="match status" value="2"/>
</dbReference>
<feature type="disulfide bond" evidence="7">
    <location>
        <begin position="422"/>
        <end position="448"/>
    </location>
</feature>
<feature type="non-terminal residue" evidence="12">
    <location>
        <position position="473"/>
    </location>
</feature>
<dbReference type="PROSITE" id="PS51092">
    <property type="entry name" value="FN2_2"/>
    <property type="match status" value="2"/>
</dbReference>
<feature type="domain" description="Fibronectin type-I" evidence="9">
    <location>
        <begin position="97"/>
        <end position="140"/>
    </location>
</feature>
<evidence type="ECO:0000256" key="8">
    <source>
        <dbReference type="SAM" id="SignalP"/>
    </source>
</evidence>
<dbReference type="SUPFAM" id="SSF57440">
    <property type="entry name" value="Kringle-like"/>
    <property type="match status" value="2"/>
</dbReference>
<dbReference type="GO" id="GO:0005615">
    <property type="term" value="C:extracellular space"/>
    <property type="evidence" value="ECO:0007669"/>
    <property type="project" value="UniProtKB-ARBA"/>
</dbReference>
<feature type="domain" description="Fibronectin type-I" evidence="9">
    <location>
        <begin position="186"/>
        <end position="230"/>
    </location>
</feature>
<dbReference type="GeneID" id="106546645"/>
<dbReference type="CDD" id="cd00061">
    <property type="entry name" value="FN1"/>
    <property type="match status" value="5"/>
</dbReference>
<dbReference type="GO" id="GO:0009986">
    <property type="term" value="C:cell surface"/>
    <property type="evidence" value="ECO:0007669"/>
    <property type="project" value="TreeGrafter"/>
</dbReference>
<dbReference type="InterPro" id="IPR000562">
    <property type="entry name" value="FN_type2_dom"/>
</dbReference>
<dbReference type="SUPFAM" id="SSF57603">
    <property type="entry name" value="FnI-like domain"/>
    <property type="match status" value="6"/>
</dbReference>
<dbReference type="Gene3D" id="2.10.70.10">
    <property type="entry name" value="Complement Module, domain 1"/>
    <property type="match status" value="6"/>
</dbReference>